<keyword evidence="1" id="KW-1133">Transmembrane helix</keyword>
<keyword evidence="1" id="KW-0812">Transmembrane</keyword>
<feature type="transmembrane region" description="Helical" evidence="1">
    <location>
        <begin position="12"/>
        <end position="33"/>
    </location>
</feature>
<reference evidence="2 3" key="1">
    <citation type="journal article" date="2013" name="Genome Announc.">
        <title>Draft Genome Sequence of Arthrobacter crystallopoietes Strain BAB-32, Revealing Genes for Bioremediation.</title>
        <authorList>
            <person name="Joshi M.N."/>
            <person name="Pandit A.S."/>
            <person name="Sharma A."/>
            <person name="Pandya R.V."/>
            <person name="Desai S.M."/>
            <person name="Saxena A.K."/>
            <person name="Bagatharia S.B."/>
        </authorList>
    </citation>
    <scope>NUCLEOTIDE SEQUENCE [LARGE SCALE GENOMIC DNA]</scope>
    <source>
        <strain evidence="2 3">BAB-32</strain>
    </source>
</reference>
<name>N1V7D8_9MICC</name>
<evidence type="ECO:0000313" key="2">
    <source>
        <dbReference type="EMBL" id="EMY34158.1"/>
    </source>
</evidence>
<proteinExistence type="predicted"/>
<feature type="transmembrane region" description="Helical" evidence="1">
    <location>
        <begin position="45"/>
        <end position="64"/>
    </location>
</feature>
<dbReference type="AlphaFoldDB" id="N1V7D8"/>
<feature type="transmembrane region" description="Helical" evidence="1">
    <location>
        <begin position="122"/>
        <end position="146"/>
    </location>
</feature>
<protein>
    <submittedName>
        <fullName evidence="2">Uncharacterized protein</fullName>
    </submittedName>
</protein>
<dbReference type="Proteomes" id="UP000010729">
    <property type="component" value="Unassembled WGS sequence"/>
</dbReference>
<feature type="transmembrane region" description="Helical" evidence="1">
    <location>
        <begin position="85"/>
        <end position="102"/>
    </location>
</feature>
<sequence>MSRPAVVHKANIFQTLVAAASIPMATLVALWVVAGRLLFGISGPMTAILGYSLGPVLFILLLLAGVKTTANALKVRPFGAPVKTSVLLVVTWLVAIGFGFTVPDFGENGGSIMSALAGESALGMSIALCNPLGIISVGLSITIAVVSWRDAKYGRH</sequence>
<dbReference type="EMBL" id="ANPE02000129">
    <property type="protein sequence ID" value="EMY34158.1"/>
    <property type="molecule type" value="Genomic_DNA"/>
</dbReference>
<evidence type="ECO:0000313" key="3">
    <source>
        <dbReference type="Proteomes" id="UP000010729"/>
    </source>
</evidence>
<gene>
    <name evidence="2" type="ORF">D477_011116</name>
</gene>
<accession>N1V7D8</accession>
<keyword evidence="1" id="KW-0472">Membrane</keyword>
<dbReference type="RefSeq" id="WP_005269054.1">
    <property type="nucleotide sequence ID" value="NZ_ANPE02000129.1"/>
</dbReference>
<dbReference type="OrthoDB" id="4965438at2"/>
<organism evidence="2 3">
    <name type="scientific">Arthrobacter crystallopoietes BAB-32</name>
    <dbReference type="NCBI Taxonomy" id="1246476"/>
    <lineage>
        <taxon>Bacteria</taxon>
        <taxon>Bacillati</taxon>
        <taxon>Actinomycetota</taxon>
        <taxon>Actinomycetes</taxon>
        <taxon>Micrococcales</taxon>
        <taxon>Micrococcaceae</taxon>
        <taxon>Crystallibacter</taxon>
    </lineage>
</organism>
<evidence type="ECO:0000256" key="1">
    <source>
        <dbReference type="SAM" id="Phobius"/>
    </source>
</evidence>
<keyword evidence="3" id="KW-1185">Reference proteome</keyword>
<comment type="caution">
    <text evidence="2">The sequence shown here is derived from an EMBL/GenBank/DDBJ whole genome shotgun (WGS) entry which is preliminary data.</text>
</comment>